<dbReference type="SUPFAM" id="SSF53850">
    <property type="entry name" value="Periplasmic binding protein-like II"/>
    <property type="match status" value="1"/>
</dbReference>
<dbReference type="PANTHER" id="PTHR30061">
    <property type="entry name" value="MALTOSE-BINDING PERIPLASMIC PROTEIN"/>
    <property type="match status" value="1"/>
</dbReference>
<gene>
    <name evidence="4" type="ORF">K8V00_09495</name>
</gene>
<dbReference type="GO" id="GO:0055052">
    <property type="term" value="C:ATP-binding cassette (ABC) transporter complex, substrate-binding subunit-containing"/>
    <property type="evidence" value="ECO:0007669"/>
    <property type="project" value="TreeGrafter"/>
</dbReference>
<protein>
    <submittedName>
        <fullName evidence="4">Extracellular solute-binding protein</fullName>
    </submittedName>
</protein>
<reference evidence="4" key="1">
    <citation type="journal article" date="2021" name="PeerJ">
        <title>Extensive microbial diversity within the chicken gut microbiome revealed by metagenomics and culture.</title>
        <authorList>
            <person name="Gilroy R."/>
            <person name="Ravi A."/>
            <person name="Getino M."/>
            <person name="Pursley I."/>
            <person name="Horton D.L."/>
            <person name="Alikhan N.F."/>
            <person name="Baker D."/>
            <person name="Gharbi K."/>
            <person name="Hall N."/>
            <person name="Watson M."/>
            <person name="Adriaenssens E.M."/>
            <person name="Foster-Nyarko E."/>
            <person name="Jarju S."/>
            <person name="Secka A."/>
            <person name="Antonio M."/>
            <person name="Oren A."/>
            <person name="Chaudhuri R.R."/>
            <person name="La Ragione R."/>
            <person name="Hildebrand F."/>
            <person name="Pallen M.J."/>
        </authorList>
    </citation>
    <scope>NUCLEOTIDE SEQUENCE</scope>
    <source>
        <strain evidence="4">CHK174-6876</strain>
    </source>
</reference>
<dbReference type="Gene3D" id="3.40.190.10">
    <property type="entry name" value="Periplasmic binding protein-like II"/>
    <property type="match status" value="1"/>
</dbReference>
<evidence type="ECO:0000256" key="2">
    <source>
        <dbReference type="ARBA" id="ARBA00022448"/>
    </source>
</evidence>
<reference evidence="4" key="2">
    <citation type="submission" date="2021-09" db="EMBL/GenBank/DDBJ databases">
        <authorList>
            <person name="Gilroy R."/>
        </authorList>
    </citation>
    <scope>NUCLEOTIDE SEQUENCE</scope>
    <source>
        <strain evidence="4">CHK174-6876</strain>
    </source>
</reference>
<keyword evidence="2" id="KW-0813">Transport</keyword>
<accession>A0A921FBR4</accession>
<evidence type="ECO:0000256" key="1">
    <source>
        <dbReference type="ARBA" id="ARBA00008520"/>
    </source>
</evidence>
<dbReference type="GO" id="GO:0015768">
    <property type="term" value="P:maltose transport"/>
    <property type="evidence" value="ECO:0007669"/>
    <property type="project" value="TreeGrafter"/>
</dbReference>
<comment type="caution">
    <text evidence="4">The sequence shown here is derived from an EMBL/GenBank/DDBJ whole genome shotgun (WGS) entry which is preliminary data.</text>
</comment>
<dbReference type="PANTHER" id="PTHR30061:SF50">
    <property type="entry name" value="MALTOSE_MALTODEXTRIN-BINDING PERIPLASMIC PROTEIN"/>
    <property type="match status" value="1"/>
</dbReference>
<dbReference type="Proteomes" id="UP000707535">
    <property type="component" value="Unassembled WGS sequence"/>
</dbReference>
<proteinExistence type="inferred from homology"/>
<dbReference type="GO" id="GO:0042956">
    <property type="term" value="P:maltodextrin transmembrane transport"/>
    <property type="evidence" value="ECO:0007669"/>
    <property type="project" value="TreeGrafter"/>
</dbReference>
<comment type="similarity">
    <text evidence="1">Belongs to the bacterial solute-binding protein 1 family.</text>
</comment>
<keyword evidence="3" id="KW-0732">Signal</keyword>
<dbReference type="InterPro" id="IPR006059">
    <property type="entry name" value="SBP"/>
</dbReference>
<dbReference type="GO" id="GO:1901982">
    <property type="term" value="F:maltose binding"/>
    <property type="evidence" value="ECO:0007669"/>
    <property type="project" value="TreeGrafter"/>
</dbReference>
<name>A0A921FBR4_9LACO</name>
<dbReference type="AlphaFoldDB" id="A0A921FBR4"/>
<evidence type="ECO:0000313" key="5">
    <source>
        <dbReference type="Proteomes" id="UP000707535"/>
    </source>
</evidence>
<evidence type="ECO:0000256" key="3">
    <source>
        <dbReference type="ARBA" id="ARBA00022729"/>
    </source>
</evidence>
<dbReference type="Pfam" id="PF01547">
    <property type="entry name" value="SBP_bac_1"/>
    <property type="match status" value="1"/>
</dbReference>
<evidence type="ECO:0000313" key="4">
    <source>
        <dbReference type="EMBL" id="HJE97842.1"/>
    </source>
</evidence>
<sequence>MKKSYVFLTLMLTVCFSFFIGGTFNKVHADSNKQIVFWNPFTGPDGTSMQKLVNKYNKTNPEYKVKNVSLTEADMYSKIPTIVNSKKGIPDLQIVHVERIKDYVHNGLLDNYDPYLNQFPKIKKSNYVPEAWNNGSYQGKRYGLPLDIHTTFMYYNKDLVKKYCPHALDDNIVTFKEIEAAGQKAKKDGVVSLGLTWWKPNFLSLYGQLGGKLTKNGKDPTLDNKTARKAIGIYDKLHKAGVTSTDGQDPMQLFLTNKEIFHPEGIWMNNQIKEGDIHYGVTNAPQISSDPDKMVNWSSSHQFVLLKQPNRSKAKTKAALEFINWVRTNSLTWAQAGQNPASLAITKNKEYRNMQQSFLITSKTEQKSLKIFDYRYNGYLADYLDRYTYDPVFGKTSTAHYLKKMQNTVQDEVDEQMSD</sequence>
<dbReference type="EMBL" id="DYXG01000093">
    <property type="protein sequence ID" value="HJE97842.1"/>
    <property type="molecule type" value="Genomic_DNA"/>
</dbReference>
<organism evidence="4 5">
    <name type="scientific">Ligilactobacillus acidipiscis</name>
    <dbReference type="NCBI Taxonomy" id="89059"/>
    <lineage>
        <taxon>Bacteria</taxon>
        <taxon>Bacillati</taxon>
        <taxon>Bacillota</taxon>
        <taxon>Bacilli</taxon>
        <taxon>Lactobacillales</taxon>
        <taxon>Lactobacillaceae</taxon>
        <taxon>Ligilactobacillus</taxon>
    </lineage>
</organism>